<feature type="transmembrane region" description="Helical" evidence="1">
    <location>
        <begin position="443"/>
        <end position="464"/>
    </location>
</feature>
<evidence type="ECO:0000313" key="3">
    <source>
        <dbReference type="Proteomes" id="UP000076586"/>
    </source>
</evidence>
<feature type="transmembrane region" description="Helical" evidence="1">
    <location>
        <begin position="20"/>
        <end position="43"/>
    </location>
</feature>
<feature type="transmembrane region" description="Helical" evidence="1">
    <location>
        <begin position="281"/>
        <end position="299"/>
    </location>
</feature>
<proteinExistence type="predicted"/>
<gene>
    <name evidence="2" type="ORF">PJIAN_3322</name>
</gene>
<keyword evidence="1" id="KW-0472">Membrane</keyword>
<sequence length="491" mass="55986">MILLELVKQEWMKGIRSSGFYKNVAVSIFLGVFSLYIGGLLFFMGFSLNKILEEVPGGTPMELFNGAMLYLLLTGLLLRFMMQQLGTVNLNAYQVLPVNRSLLINFLLLKPLVSLANYVLLLVVIPFAVRSVAAYYTGGVALRFVVAFELMVWCNSLLASFLKRRFGSGLLSFVLVLVAFGAIFLLEYLHVFSLFAISRALFGFVVMNPIGLLIPAGAVVLAFLLNKWFFAQNFYPEKFNSKLQNSRTATANLSFLDRFGIIGELISVQLKLMLRHKRTRTLLFFSAIFLLYGLMFYTNDHQSDGMRFFCSMFMTGILMFIYGQWSISWDSAHFDGILTKNIPTRTYVQSNYYLMLAFNVICFILTTPYFLFGSKIIYMHLTAFLFNTGCNIIFLLFFATFNNKRVDLSRSSAMNYQGTTYKSFLIVLPIMFFPILWVNVLAWLTSLTVALWSLAAMGLIGLIFRKSLLNLCVKQFNSRKYIIAQGFREVE</sequence>
<evidence type="ECO:0000313" key="2">
    <source>
        <dbReference type="EMBL" id="GAT63010.1"/>
    </source>
</evidence>
<dbReference type="EMBL" id="BDCR01000003">
    <property type="protein sequence ID" value="GAT63010.1"/>
    <property type="molecule type" value="Genomic_DNA"/>
</dbReference>
<name>A0A170ZTN9_9BACT</name>
<evidence type="ECO:0008006" key="4">
    <source>
        <dbReference type="Google" id="ProtNLM"/>
    </source>
</evidence>
<evidence type="ECO:0000256" key="1">
    <source>
        <dbReference type="SAM" id="Phobius"/>
    </source>
</evidence>
<dbReference type="OrthoDB" id="1014144at2"/>
<feature type="transmembrane region" description="Helical" evidence="1">
    <location>
        <begin position="419"/>
        <end position="437"/>
    </location>
</feature>
<feature type="transmembrane region" description="Helical" evidence="1">
    <location>
        <begin position="63"/>
        <end position="81"/>
    </location>
</feature>
<organism evidence="2 3">
    <name type="scientific">Paludibacter jiangxiensis</name>
    <dbReference type="NCBI Taxonomy" id="681398"/>
    <lineage>
        <taxon>Bacteria</taxon>
        <taxon>Pseudomonadati</taxon>
        <taxon>Bacteroidota</taxon>
        <taxon>Bacteroidia</taxon>
        <taxon>Bacteroidales</taxon>
        <taxon>Paludibacteraceae</taxon>
        <taxon>Paludibacter</taxon>
    </lineage>
</organism>
<feature type="transmembrane region" description="Helical" evidence="1">
    <location>
        <begin position="201"/>
        <end position="225"/>
    </location>
</feature>
<reference evidence="3" key="2">
    <citation type="journal article" date="2017" name="Genome Announc.">
        <title>Draft genome sequence of Paludibacter jiangxiensis NM7(T), a propionate-producing fermentative bacterium.</title>
        <authorList>
            <person name="Qiu Y.-L."/>
            <person name="Tourlousse D.M."/>
            <person name="Matsuura N."/>
            <person name="Ohashi A."/>
            <person name="Sekiguchi Y."/>
        </authorList>
    </citation>
    <scope>NUCLEOTIDE SEQUENCE [LARGE SCALE GENOMIC DNA]</scope>
    <source>
        <strain evidence="3">NM7</strain>
    </source>
</reference>
<feature type="transmembrane region" description="Helical" evidence="1">
    <location>
        <begin position="305"/>
        <end position="323"/>
    </location>
</feature>
<feature type="transmembrane region" description="Helical" evidence="1">
    <location>
        <begin position="170"/>
        <end position="189"/>
    </location>
</feature>
<dbReference type="Proteomes" id="UP000076586">
    <property type="component" value="Unassembled WGS sequence"/>
</dbReference>
<feature type="transmembrane region" description="Helical" evidence="1">
    <location>
        <begin position="352"/>
        <end position="371"/>
    </location>
</feature>
<dbReference type="RefSeq" id="WP_068703813.1">
    <property type="nucleotide sequence ID" value="NZ_BDCR01000003.1"/>
</dbReference>
<feature type="transmembrane region" description="Helical" evidence="1">
    <location>
        <begin position="377"/>
        <end position="398"/>
    </location>
</feature>
<keyword evidence="1" id="KW-1133">Transmembrane helix</keyword>
<reference evidence="3" key="1">
    <citation type="submission" date="2016-04" db="EMBL/GenBank/DDBJ databases">
        <title>Draft genome sequence of Paludibacter jiangxiensis strain NM7.</title>
        <authorList>
            <person name="Qiu Y."/>
            <person name="Matsuura N."/>
            <person name="Ohashi A."/>
            <person name="Tourlousse M.D."/>
            <person name="Sekiguchi Y."/>
        </authorList>
    </citation>
    <scope>NUCLEOTIDE SEQUENCE [LARGE SCALE GENOMIC DNA]</scope>
    <source>
        <strain evidence="3">NM7</strain>
    </source>
</reference>
<accession>A0A170ZTN9</accession>
<keyword evidence="3" id="KW-1185">Reference proteome</keyword>
<comment type="caution">
    <text evidence="2">The sequence shown here is derived from an EMBL/GenBank/DDBJ whole genome shotgun (WGS) entry which is preliminary data.</text>
</comment>
<dbReference type="InterPro" id="IPR043742">
    <property type="entry name" value="DUF5687"/>
</dbReference>
<protein>
    <recommendedName>
        <fullName evidence="4">ABC-2 type transport system permease protein</fullName>
    </recommendedName>
</protein>
<dbReference type="Pfam" id="PF18940">
    <property type="entry name" value="DUF5687"/>
    <property type="match status" value="1"/>
</dbReference>
<dbReference type="STRING" id="681398.PJIAN_3322"/>
<feature type="transmembrane region" description="Helical" evidence="1">
    <location>
        <begin position="102"/>
        <end position="129"/>
    </location>
</feature>
<feature type="transmembrane region" description="Helical" evidence="1">
    <location>
        <begin position="135"/>
        <end position="158"/>
    </location>
</feature>
<dbReference type="AlphaFoldDB" id="A0A170ZTN9"/>
<keyword evidence="1" id="KW-0812">Transmembrane</keyword>